<feature type="transmembrane region" description="Helical" evidence="6">
    <location>
        <begin position="7"/>
        <end position="27"/>
    </location>
</feature>
<name>A0A1J4T8V9_9BACT</name>
<comment type="caution">
    <text evidence="7">The sequence shown here is derived from an EMBL/GenBank/DDBJ whole genome shotgun (WGS) entry which is preliminary data.</text>
</comment>
<dbReference type="EMBL" id="MNUV01000045">
    <property type="protein sequence ID" value="OIO07261.1"/>
    <property type="molecule type" value="Genomic_DNA"/>
</dbReference>
<evidence type="ECO:0000256" key="2">
    <source>
        <dbReference type="ARBA" id="ARBA00007524"/>
    </source>
</evidence>
<dbReference type="PANTHER" id="PTHR10057">
    <property type="entry name" value="PERIPHERAL-TYPE BENZODIAZEPINE RECEPTOR"/>
    <property type="match status" value="1"/>
</dbReference>
<evidence type="ECO:0000313" key="7">
    <source>
        <dbReference type="EMBL" id="OIO07261.1"/>
    </source>
</evidence>
<reference evidence="7 8" key="1">
    <citation type="journal article" date="2016" name="Environ. Microbiol.">
        <title>Genomic resolution of a cold subsurface aquifer community provides metabolic insights for novel microbes adapted to high CO concentrations.</title>
        <authorList>
            <person name="Probst A.J."/>
            <person name="Castelle C.J."/>
            <person name="Singh A."/>
            <person name="Brown C.T."/>
            <person name="Anantharaman K."/>
            <person name="Sharon I."/>
            <person name="Hug L.A."/>
            <person name="Burstein D."/>
            <person name="Emerson J.B."/>
            <person name="Thomas B.C."/>
            <person name="Banfield J.F."/>
        </authorList>
    </citation>
    <scope>NUCLEOTIDE SEQUENCE [LARGE SCALE GENOMIC DNA]</scope>
    <source>
        <strain evidence="7">CG1_02_41_21</strain>
    </source>
</reference>
<evidence type="ECO:0000313" key="8">
    <source>
        <dbReference type="Proteomes" id="UP000182860"/>
    </source>
</evidence>
<gene>
    <name evidence="7" type="ORF">AUJ35_02395</name>
</gene>
<feature type="transmembrane region" description="Helical" evidence="6">
    <location>
        <begin position="133"/>
        <end position="156"/>
    </location>
</feature>
<keyword evidence="3 6" id="KW-0812">Transmembrane</keyword>
<evidence type="ECO:0008006" key="9">
    <source>
        <dbReference type="Google" id="ProtNLM"/>
    </source>
</evidence>
<evidence type="ECO:0000256" key="4">
    <source>
        <dbReference type="ARBA" id="ARBA00022989"/>
    </source>
</evidence>
<dbReference type="FunFam" id="1.20.1260.100:FF:000001">
    <property type="entry name" value="translocator protein 2"/>
    <property type="match status" value="1"/>
</dbReference>
<dbReference type="InterPro" id="IPR004307">
    <property type="entry name" value="TspO_MBR"/>
</dbReference>
<dbReference type="PIRSF" id="PIRSF005859">
    <property type="entry name" value="PBR"/>
    <property type="match status" value="1"/>
</dbReference>
<feature type="transmembrane region" description="Helical" evidence="6">
    <location>
        <begin position="105"/>
        <end position="126"/>
    </location>
</feature>
<evidence type="ECO:0000256" key="3">
    <source>
        <dbReference type="ARBA" id="ARBA00022692"/>
    </source>
</evidence>
<keyword evidence="4 6" id="KW-1133">Transmembrane helix</keyword>
<comment type="similarity">
    <text evidence="2">Belongs to the TspO/BZRP family.</text>
</comment>
<protein>
    <recommendedName>
        <fullName evidence="9">TspO protein</fullName>
    </recommendedName>
</protein>
<dbReference type="GO" id="GO:0016020">
    <property type="term" value="C:membrane"/>
    <property type="evidence" value="ECO:0007669"/>
    <property type="project" value="UniProtKB-SubCell"/>
</dbReference>
<sequence length="157" mass="18092">MHYKFKLNHLIIPLITILVASVGSLITSLGLDWYNGLNFPAFVPSGSFIGIMWTIIFILTAISALMFYNKSDRSAYSVMVSLLFFNNAFLNIFWCLLFFGQHMMGLALVEIFILNAVNLVLILLLWRKYRASALLLFPYFIWVCVVAYLNYSLWLIN</sequence>
<proteinExistence type="inferred from homology"/>
<dbReference type="InterPro" id="IPR038330">
    <property type="entry name" value="TspO/MBR-related_sf"/>
</dbReference>
<dbReference type="CDD" id="cd15904">
    <property type="entry name" value="TSPO_MBR"/>
    <property type="match status" value="1"/>
</dbReference>
<organism evidence="7 8">
    <name type="scientific">Candidatus Falkowbacteria bacterium CG1_02_41_21</name>
    <dbReference type="NCBI Taxonomy" id="1805147"/>
    <lineage>
        <taxon>Bacteria</taxon>
        <taxon>Candidatus Falkowiibacteriota</taxon>
    </lineage>
</organism>
<dbReference type="Pfam" id="PF03073">
    <property type="entry name" value="TspO_MBR"/>
    <property type="match status" value="1"/>
</dbReference>
<comment type="subcellular location">
    <subcellularLocation>
        <location evidence="1">Membrane</location>
        <topology evidence="1">Multi-pass membrane protein</topology>
    </subcellularLocation>
</comment>
<evidence type="ECO:0000256" key="6">
    <source>
        <dbReference type="SAM" id="Phobius"/>
    </source>
</evidence>
<evidence type="ECO:0000256" key="1">
    <source>
        <dbReference type="ARBA" id="ARBA00004141"/>
    </source>
</evidence>
<accession>A0A1J4T8V9</accession>
<evidence type="ECO:0000256" key="5">
    <source>
        <dbReference type="ARBA" id="ARBA00023136"/>
    </source>
</evidence>
<feature type="transmembrane region" description="Helical" evidence="6">
    <location>
        <begin position="47"/>
        <end position="68"/>
    </location>
</feature>
<dbReference type="AlphaFoldDB" id="A0A1J4T8V9"/>
<dbReference type="GO" id="GO:0033013">
    <property type="term" value="P:tetrapyrrole metabolic process"/>
    <property type="evidence" value="ECO:0007669"/>
    <property type="project" value="UniProtKB-ARBA"/>
</dbReference>
<keyword evidence="5 6" id="KW-0472">Membrane</keyword>
<dbReference type="Gene3D" id="1.20.1260.100">
    <property type="entry name" value="TspO/MBR protein"/>
    <property type="match status" value="1"/>
</dbReference>
<dbReference type="PANTHER" id="PTHR10057:SF0">
    <property type="entry name" value="TRANSLOCATOR PROTEIN"/>
    <property type="match status" value="1"/>
</dbReference>
<dbReference type="Proteomes" id="UP000182860">
    <property type="component" value="Unassembled WGS sequence"/>
</dbReference>
<feature type="transmembrane region" description="Helical" evidence="6">
    <location>
        <begin position="75"/>
        <end position="99"/>
    </location>
</feature>